<dbReference type="Proteomes" id="UP000266861">
    <property type="component" value="Unassembled WGS sequence"/>
</dbReference>
<evidence type="ECO:0000313" key="1">
    <source>
        <dbReference type="EMBL" id="RHZ53900.1"/>
    </source>
</evidence>
<dbReference type="AlphaFoldDB" id="A0A397H0K1"/>
<dbReference type="OrthoDB" id="10266508at2759"/>
<proteinExistence type="predicted"/>
<dbReference type="CDD" id="cd06225">
    <property type="entry name" value="HAMP"/>
    <property type="match status" value="1"/>
</dbReference>
<protein>
    <submittedName>
        <fullName evidence="1">Uncharacterized protein</fullName>
    </submittedName>
</protein>
<name>A0A397H0K1_9GLOM</name>
<dbReference type="Gene3D" id="1.20.120.1530">
    <property type="match status" value="1"/>
</dbReference>
<evidence type="ECO:0000313" key="2">
    <source>
        <dbReference type="Proteomes" id="UP000266861"/>
    </source>
</evidence>
<keyword evidence="2" id="KW-1185">Reference proteome</keyword>
<accession>A0A397H0K1</accession>
<dbReference type="EMBL" id="PQFF01000383">
    <property type="protein sequence ID" value="RHZ53900.1"/>
    <property type="molecule type" value="Genomic_DNA"/>
</dbReference>
<sequence>MYCYCCSSRDLNKKFTVEVKVDQLNSFAYACEVTRVAHEVGTEGKLGVQAQAQGVNGSWKFLTVKLTKCYNTDNVNIMIAELSCQLRDITKVTKTISYGDLFRLMTVTVKGEIGEINDTINTVFNNNNRYR</sequence>
<dbReference type="STRING" id="1348612.A0A397H0K1"/>
<gene>
    <name evidence="1" type="ORF">Glove_433g20</name>
</gene>
<organism evidence="1 2">
    <name type="scientific">Diversispora epigaea</name>
    <dbReference type="NCBI Taxonomy" id="1348612"/>
    <lineage>
        <taxon>Eukaryota</taxon>
        <taxon>Fungi</taxon>
        <taxon>Fungi incertae sedis</taxon>
        <taxon>Mucoromycota</taxon>
        <taxon>Glomeromycotina</taxon>
        <taxon>Glomeromycetes</taxon>
        <taxon>Diversisporales</taxon>
        <taxon>Diversisporaceae</taxon>
        <taxon>Diversispora</taxon>
    </lineage>
</organism>
<reference evidence="1 2" key="1">
    <citation type="submission" date="2018-08" db="EMBL/GenBank/DDBJ databases">
        <title>Genome and evolution of the arbuscular mycorrhizal fungus Diversispora epigaea (formerly Glomus versiforme) and its bacterial endosymbionts.</title>
        <authorList>
            <person name="Sun X."/>
            <person name="Fei Z."/>
            <person name="Harrison M."/>
        </authorList>
    </citation>
    <scope>NUCLEOTIDE SEQUENCE [LARGE SCALE GENOMIC DNA]</scope>
    <source>
        <strain evidence="1 2">IT104</strain>
    </source>
</reference>
<comment type="caution">
    <text evidence="1">The sequence shown here is derived from an EMBL/GenBank/DDBJ whole genome shotgun (WGS) entry which is preliminary data.</text>
</comment>